<sequence length="225" mass="24507">MNTTGQAFISGTTLAQFVSATYACSMGCKYVYGLYGLRQVARELTDRPEVSEKNDTIIVGAAPIDTKDAPPGLMKLGFLTMCDAPVHRLSYADTQRVMKAHTADPHGSNILFHFTKITGSDGIIRVFYSIFKCQDGDLEPLQPLKLSIDNLVDSLQGFTKISNVFSRSTFVGSAEDGLTAMPECSSGELGADTIQDIEILAREKAVLVKRIVELTNELNTLSMKL</sequence>
<dbReference type="AlphaFoldDB" id="A0A0N1HYT0"/>
<dbReference type="Proteomes" id="UP000038009">
    <property type="component" value="Unassembled WGS sequence"/>
</dbReference>
<gene>
    <name evidence="1" type="ORF">ABL78_7978</name>
</gene>
<protein>
    <submittedName>
        <fullName evidence="1">Uncharacterized protein</fullName>
    </submittedName>
</protein>
<accession>A0A0N1HYT0</accession>
<dbReference type="VEuPathDB" id="TriTrypDB:Lsey_0461_0040"/>
<organism evidence="1 2">
    <name type="scientific">Leptomonas seymouri</name>
    <dbReference type="NCBI Taxonomy" id="5684"/>
    <lineage>
        <taxon>Eukaryota</taxon>
        <taxon>Discoba</taxon>
        <taxon>Euglenozoa</taxon>
        <taxon>Kinetoplastea</taxon>
        <taxon>Metakinetoplastina</taxon>
        <taxon>Trypanosomatida</taxon>
        <taxon>Trypanosomatidae</taxon>
        <taxon>Leishmaniinae</taxon>
        <taxon>Leptomonas</taxon>
    </lineage>
</organism>
<keyword evidence="2" id="KW-1185">Reference proteome</keyword>
<dbReference type="OrthoDB" id="265139at2759"/>
<reference evidence="1 2" key="1">
    <citation type="journal article" date="2015" name="PLoS Pathog.">
        <title>Leptomonas seymouri: Adaptations to the Dixenous Life Cycle Analyzed by Genome Sequencing, Transcriptome Profiling and Co-infection with Leishmania donovani.</title>
        <authorList>
            <person name="Kraeva N."/>
            <person name="Butenko A."/>
            <person name="Hlavacova J."/>
            <person name="Kostygov A."/>
            <person name="Myskova J."/>
            <person name="Grybchuk D."/>
            <person name="Lestinova T."/>
            <person name="Votypka J."/>
            <person name="Volf P."/>
            <person name="Opperdoes F."/>
            <person name="Flegontov P."/>
            <person name="Lukes J."/>
            <person name="Yurchenko V."/>
        </authorList>
    </citation>
    <scope>NUCLEOTIDE SEQUENCE [LARGE SCALE GENOMIC DNA]</scope>
    <source>
        <strain evidence="1 2">ATCC 30220</strain>
    </source>
</reference>
<name>A0A0N1HYT0_LEPSE</name>
<proteinExistence type="predicted"/>
<dbReference type="OMA" id="QNMGYLT"/>
<dbReference type="EMBL" id="LJSK01000461">
    <property type="protein sequence ID" value="KPI83005.1"/>
    <property type="molecule type" value="Genomic_DNA"/>
</dbReference>
<comment type="caution">
    <text evidence="1">The sequence shown here is derived from an EMBL/GenBank/DDBJ whole genome shotgun (WGS) entry which is preliminary data.</text>
</comment>
<evidence type="ECO:0000313" key="1">
    <source>
        <dbReference type="EMBL" id="KPI83005.1"/>
    </source>
</evidence>
<evidence type="ECO:0000313" key="2">
    <source>
        <dbReference type="Proteomes" id="UP000038009"/>
    </source>
</evidence>